<accession>M9LD88</accession>
<dbReference type="PANTHER" id="PTHR37808">
    <property type="entry name" value="SPORE GERMINATION PROTEIN-LIKE PROTEIN YDZR-RELATED"/>
    <property type="match status" value="1"/>
</dbReference>
<dbReference type="InterPro" id="IPR019618">
    <property type="entry name" value="Spore_germination_GerPA"/>
</dbReference>
<evidence type="ECO:0000313" key="2">
    <source>
        <dbReference type="EMBL" id="GAC44262.1"/>
    </source>
</evidence>
<dbReference type="Proteomes" id="UP000029453">
    <property type="component" value="Unassembled WGS sequence"/>
</dbReference>
<dbReference type="EMBL" id="BALG01000407">
    <property type="protein sequence ID" value="GAC44262.1"/>
    <property type="molecule type" value="Genomic_DNA"/>
</dbReference>
<gene>
    <name evidence="2" type="ORF">PPOP_3665</name>
</gene>
<name>M9LD88_PAEPP</name>
<feature type="compositionally biased region" description="Polar residues" evidence="1">
    <location>
        <begin position="78"/>
        <end position="89"/>
    </location>
</feature>
<comment type="caution">
    <text evidence="2">The sequence shown here is derived from an EMBL/GenBank/DDBJ whole genome shotgun (WGS) entry which is preliminary data.</text>
</comment>
<protein>
    <recommendedName>
        <fullName evidence="4">Spore germination protein</fullName>
    </recommendedName>
</protein>
<keyword evidence="3" id="KW-1185">Reference proteome</keyword>
<dbReference type="RefSeq" id="WP_006288058.1">
    <property type="nucleotide sequence ID" value="NZ_BALG01000407.1"/>
</dbReference>
<dbReference type="PANTHER" id="PTHR37808:SF3">
    <property type="entry name" value="SPORE GERMINATION PROTEIN GERPA-RELATED"/>
    <property type="match status" value="1"/>
</dbReference>
<proteinExistence type="predicted"/>
<feature type="region of interest" description="Disordered" evidence="1">
    <location>
        <begin position="69"/>
        <end position="89"/>
    </location>
</feature>
<reference evidence="2 3" key="1">
    <citation type="submission" date="2012-10" db="EMBL/GenBank/DDBJ databases">
        <title>Draft Genome Sequence of Paenibacillus popilliae ATCC 14706T.</title>
        <authorList>
            <person name="Iiyama K."/>
            <person name="Mori K."/>
            <person name="Mon H."/>
            <person name="Chieda Y."/>
            <person name="Lee J.M."/>
            <person name="Kusakabe T."/>
            <person name="Tashiro K."/>
            <person name="Asano S."/>
            <person name="Yasunaga-Aoki C."/>
            <person name="Shimizu S."/>
        </authorList>
    </citation>
    <scope>NUCLEOTIDE SEQUENCE [LARGE SCALE GENOMIC DNA]</scope>
    <source>
        <strain evidence="2 3">ATCC 14706</strain>
    </source>
</reference>
<dbReference type="AlphaFoldDB" id="M9LD88"/>
<evidence type="ECO:0000313" key="3">
    <source>
        <dbReference type="Proteomes" id="UP000029453"/>
    </source>
</evidence>
<evidence type="ECO:0008006" key="4">
    <source>
        <dbReference type="Google" id="ProtNLM"/>
    </source>
</evidence>
<organism evidence="2 3">
    <name type="scientific">Paenibacillus popilliae ATCC 14706</name>
    <dbReference type="NCBI Taxonomy" id="1212764"/>
    <lineage>
        <taxon>Bacteria</taxon>
        <taxon>Bacillati</taxon>
        <taxon>Bacillota</taxon>
        <taxon>Bacilli</taxon>
        <taxon>Bacillales</taxon>
        <taxon>Paenibacillaceae</taxon>
        <taxon>Paenibacillus</taxon>
    </lineage>
</organism>
<sequence length="89" mass="9027">MNIFLLIEVFSMPSIVGNMKVVSVTSGGVVHIGDAIQVSPESTSKSYGGSGSFNTGDFMNANSAASATNTIDPDVADSNISSVGNRGVV</sequence>
<dbReference type="Pfam" id="PF10676">
    <property type="entry name" value="gerPA"/>
    <property type="match status" value="1"/>
</dbReference>
<evidence type="ECO:0000256" key="1">
    <source>
        <dbReference type="SAM" id="MobiDB-lite"/>
    </source>
</evidence>